<comment type="caution">
    <text evidence="1">The sequence shown here is derived from an EMBL/GenBank/DDBJ whole genome shotgun (WGS) entry which is preliminary data.</text>
</comment>
<dbReference type="EMBL" id="NKCK01000177">
    <property type="protein sequence ID" value="RSL93876.1"/>
    <property type="molecule type" value="Genomic_DNA"/>
</dbReference>
<dbReference type="AlphaFoldDB" id="A0A428SVZ1"/>
<gene>
    <name evidence="1" type="ORF">CEP52_013006</name>
</gene>
<accession>A0A428SVZ1</accession>
<name>A0A428SVZ1_9HYPO</name>
<dbReference type="Proteomes" id="UP000287144">
    <property type="component" value="Unassembled WGS sequence"/>
</dbReference>
<protein>
    <submittedName>
        <fullName evidence="1">Uncharacterized protein</fullName>
    </submittedName>
</protein>
<evidence type="ECO:0000313" key="2">
    <source>
        <dbReference type="Proteomes" id="UP000287144"/>
    </source>
</evidence>
<feature type="non-terminal residue" evidence="1">
    <location>
        <position position="136"/>
    </location>
</feature>
<keyword evidence="2" id="KW-1185">Reference proteome</keyword>
<proteinExistence type="predicted"/>
<evidence type="ECO:0000313" key="1">
    <source>
        <dbReference type="EMBL" id="RSL93876.1"/>
    </source>
</evidence>
<organism evidence="1 2">
    <name type="scientific">Fusarium oligoseptatum</name>
    <dbReference type="NCBI Taxonomy" id="2604345"/>
    <lineage>
        <taxon>Eukaryota</taxon>
        <taxon>Fungi</taxon>
        <taxon>Dikarya</taxon>
        <taxon>Ascomycota</taxon>
        <taxon>Pezizomycotina</taxon>
        <taxon>Sordariomycetes</taxon>
        <taxon>Hypocreomycetidae</taxon>
        <taxon>Hypocreales</taxon>
        <taxon>Nectriaceae</taxon>
        <taxon>Fusarium</taxon>
        <taxon>Fusarium solani species complex</taxon>
    </lineage>
</organism>
<sequence>MPRLRDLTIEAHGMGVIGAIPNGTRFPDLRSAEFAYGLVSRDEIRGFLCHHGTTLRHFRLLFCSLDDDMPSWFNAVQDILRLRAMGTIRLRTAVLRSGYESIPFTGYGWNRTKTRPEPDEGVYSSLVFTRTSSIIL</sequence>
<reference evidence="1 2" key="1">
    <citation type="submission" date="2017-06" db="EMBL/GenBank/DDBJ databases">
        <title>Comparative genomic analysis of Ambrosia Fusariam Clade fungi.</title>
        <authorList>
            <person name="Stajich J.E."/>
            <person name="Carrillo J."/>
            <person name="Kijimoto T."/>
            <person name="Eskalen A."/>
            <person name="O'Donnell K."/>
            <person name="Kasson M."/>
        </authorList>
    </citation>
    <scope>NUCLEOTIDE SEQUENCE [LARGE SCALE GENOMIC DNA]</scope>
    <source>
        <strain evidence="1 2">NRRL62579</strain>
    </source>
</reference>